<evidence type="ECO:0000313" key="2">
    <source>
        <dbReference type="Proteomes" id="UP000189443"/>
    </source>
</evidence>
<dbReference type="RefSeq" id="WP_055420658.1">
    <property type="nucleotide sequence ID" value="NZ_CP019724.1"/>
</dbReference>
<name>A0A1S6JGI5_9ACTN</name>
<dbReference type="EMBL" id="CP019724">
    <property type="protein sequence ID" value="AQS70875.1"/>
    <property type="molecule type" value="Genomic_DNA"/>
</dbReference>
<protein>
    <submittedName>
        <fullName evidence="1">Uncharacterized protein</fullName>
    </submittedName>
</protein>
<sequence>MTPVEKEREARTTAIAQLLGSAETATEVNALTRVGIRAGFLWRCSTCKDPKYANQETCCGKPRPA</sequence>
<organism evidence="1 2">
    <name type="scientific">Streptomyces pactum</name>
    <dbReference type="NCBI Taxonomy" id="68249"/>
    <lineage>
        <taxon>Bacteria</taxon>
        <taxon>Bacillati</taxon>
        <taxon>Actinomycetota</taxon>
        <taxon>Actinomycetes</taxon>
        <taxon>Kitasatosporales</taxon>
        <taxon>Streptomycetaceae</taxon>
        <taxon>Streptomyces</taxon>
    </lineage>
</organism>
<keyword evidence="2" id="KW-1185">Reference proteome</keyword>
<proteinExistence type="predicted"/>
<accession>A0A1S6JGI5</accession>
<dbReference type="Proteomes" id="UP000189443">
    <property type="component" value="Chromosome"/>
</dbReference>
<dbReference type="KEGG" id="spac:B1H29_31845"/>
<dbReference type="AlphaFoldDB" id="A0A1S6JGI5"/>
<dbReference type="OrthoDB" id="9945153at2"/>
<reference evidence="1 2" key="1">
    <citation type="submission" date="2017-02" db="EMBL/GenBank/DDBJ databases">
        <title>Streptomyces pactum ACT12 Genome sequencing and assembly.</title>
        <authorList>
            <person name="Xue Q."/>
            <person name="Yan X."/>
            <person name="Jia L."/>
            <person name="Yan H."/>
        </authorList>
    </citation>
    <scope>NUCLEOTIDE SEQUENCE [LARGE SCALE GENOMIC DNA]</scope>
    <source>
        <strain evidence="1 2">ACT12</strain>
    </source>
</reference>
<evidence type="ECO:0000313" key="1">
    <source>
        <dbReference type="EMBL" id="AQS70875.1"/>
    </source>
</evidence>
<gene>
    <name evidence="1" type="ORF">B1H29_31845</name>
</gene>